<feature type="binding site" evidence="9">
    <location>
        <position position="220"/>
    </location>
    <ligand>
        <name>1-deoxy-D-xylulose 5-phosphate</name>
        <dbReference type="ChEBI" id="CHEBI:57792"/>
    </ligand>
</feature>
<dbReference type="GO" id="GO:0051484">
    <property type="term" value="P:isopentenyl diphosphate biosynthetic process, methylerythritol 4-phosphate pathway involved in terpenoid biosynthetic process"/>
    <property type="evidence" value="ECO:0007669"/>
    <property type="project" value="TreeGrafter"/>
</dbReference>
<dbReference type="RefSeq" id="WP_013506372.1">
    <property type="nucleotide sequence ID" value="NC_014836.1"/>
</dbReference>
<dbReference type="NCBIfam" id="TIGR00243">
    <property type="entry name" value="Dxr"/>
    <property type="match status" value="1"/>
</dbReference>
<dbReference type="InterPro" id="IPR003821">
    <property type="entry name" value="DXP_reductoisomerase"/>
</dbReference>
<evidence type="ECO:0000256" key="6">
    <source>
        <dbReference type="ARBA" id="ARBA00023211"/>
    </source>
</evidence>
<sequence>MHSTRQSLSILGSTGSIGCSALEVARQHRDKIRIVSLAAGNNREALLGQIQEFRPALASIASREDALWLSQQVDIPVFWGPQGLRECVHHPDVSMVLAAMVGSAGLAPVIEAIQAGRDIALANKEILVAGGELVMKLVKQHGVRLLPVDSEHSAIMQCLEGHRHAEISSIILTASGGAFRDWSLEKMQSATVNDALRHPNWNMGRKITIDSATMMNKGLELIEARWLFDVPPARLDVVIHPESIVHSMVEYVDGSMIAQLGTPDMQAPIAYALFYPHRYALDIPPLKLHEIGALHFQQPDLLKYPCLRMAQWAMEQQSSASVVLNGSNEVAVQLFLNGKIPFAGISSMVERTLEQHTPCTLNCVEDVLEIDKWSRRKAQEGIVA</sequence>
<dbReference type="HAMAP" id="MF_00183">
    <property type="entry name" value="DXP_reductoisom"/>
    <property type="match status" value="1"/>
</dbReference>
<feature type="binding site" evidence="9">
    <location>
        <position position="42"/>
    </location>
    <ligand>
        <name>NADPH</name>
        <dbReference type="ChEBI" id="CHEBI:57783"/>
    </ligand>
</feature>
<dbReference type="InterPro" id="IPR013644">
    <property type="entry name" value="DXP_reductoisomerase_C"/>
</dbReference>
<dbReference type="NCBIfam" id="NF009114">
    <property type="entry name" value="PRK12464.1"/>
    <property type="match status" value="1"/>
</dbReference>
<dbReference type="KEGG" id="din:Selin_1763"/>
<comment type="similarity">
    <text evidence="2 9">Belongs to the DXR family.</text>
</comment>
<evidence type="ECO:0000256" key="4">
    <source>
        <dbReference type="ARBA" id="ARBA00022857"/>
    </source>
</evidence>
<evidence type="ECO:0000259" key="12">
    <source>
        <dbReference type="Pfam" id="PF13288"/>
    </source>
</evidence>
<comment type="pathway">
    <text evidence="1 9">Isoprenoid biosynthesis; isopentenyl diphosphate biosynthesis via DXP pathway; isopentenyl diphosphate from 1-deoxy-D-xylulose 5-phosphate: step 1/6.</text>
</comment>
<proteinExistence type="inferred from homology"/>
<feature type="binding site" evidence="9">
    <location>
        <position position="125"/>
    </location>
    <ligand>
        <name>NADPH</name>
        <dbReference type="ChEBI" id="CHEBI:57783"/>
    </ligand>
</feature>
<dbReference type="GO" id="GO:0030145">
    <property type="term" value="F:manganese ion binding"/>
    <property type="evidence" value="ECO:0007669"/>
    <property type="project" value="TreeGrafter"/>
</dbReference>
<feature type="binding site" evidence="9">
    <location>
        <position position="216"/>
    </location>
    <ligand>
        <name>1-deoxy-D-xylulose 5-phosphate</name>
        <dbReference type="ChEBI" id="CHEBI:57792"/>
    </ligand>
</feature>
<evidence type="ECO:0000256" key="3">
    <source>
        <dbReference type="ARBA" id="ARBA00022723"/>
    </source>
</evidence>
<dbReference type="InterPro" id="IPR026877">
    <property type="entry name" value="DXPR_C"/>
</dbReference>
<protein>
    <recommendedName>
        <fullName evidence="9">1-deoxy-D-xylulose 5-phosphate reductoisomerase</fullName>
        <shortName evidence="9">DXP reductoisomerase</shortName>
        <ecNumber evidence="9">1.1.1.267</ecNumber>
    </recommendedName>
    <alternativeName>
        <fullName evidence="9">1-deoxyxylulose-5-phosphate reductoisomerase</fullName>
    </alternativeName>
    <alternativeName>
        <fullName evidence="9">2-C-methyl-D-erythritol 4-phosphate synthase</fullName>
    </alternativeName>
</protein>
<feature type="binding site" evidence="9">
    <location>
        <position position="151"/>
    </location>
    <ligand>
        <name>Mn(2+)</name>
        <dbReference type="ChEBI" id="CHEBI:29035"/>
    </ligand>
</feature>
<dbReference type="FunFam" id="3.40.50.720:FF:000045">
    <property type="entry name" value="1-deoxy-D-xylulose 5-phosphate reductoisomerase"/>
    <property type="match status" value="1"/>
</dbReference>
<comment type="function">
    <text evidence="9">Catalyzes the NADPH-dependent rearrangement and reduction of 1-deoxy-D-xylulose-5-phosphate (DXP) to 2-C-methyl-D-erythritol 4-phosphate (MEP).</text>
</comment>
<comment type="catalytic activity">
    <reaction evidence="8">
        <text>2-C-methyl-D-erythritol 4-phosphate + NADP(+) = 1-deoxy-D-xylulose 5-phosphate + NADPH + H(+)</text>
        <dbReference type="Rhea" id="RHEA:13717"/>
        <dbReference type="ChEBI" id="CHEBI:15378"/>
        <dbReference type="ChEBI" id="CHEBI:57783"/>
        <dbReference type="ChEBI" id="CHEBI:57792"/>
        <dbReference type="ChEBI" id="CHEBI:58262"/>
        <dbReference type="ChEBI" id="CHEBI:58349"/>
        <dbReference type="EC" id="1.1.1.267"/>
    </reaction>
    <physiologicalReaction direction="right-to-left" evidence="8">
        <dbReference type="Rhea" id="RHEA:13719"/>
    </physiologicalReaction>
</comment>
<dbReference type="Pfam" id="PF02670">
    <property type="entry name" value="DXP_reductoisom"/>
    <property type="match status" value="1"/>
</dbReference>
<feature type="binding site" evidence="9">
    <location>
        <position position="123"/>
    </location>
    <ligand>
        <name>NADPH</name>
        <dbReference type="ChEBI" id="CHEBI:57783"/>
    </ligand>
</feature>
<name>E6W172_DESIS</name>
<dbReference type="InterPro" id="IPR013512">
    <property type="entry name" value="DXP_reductoisomerase_N"/>
</dbReference>
<dbReference type="OrthoDB" id="9806546at2"/>
<dbReference type="PANTHER" id="PTHR30525">
    <property type="entry name" value="1-DEOXY-D-XYLULOSE 5-PHOSPHATE REDUCTOISOMERASE"/>
    <property type="match status" value="1"/>
</dbReference>
<keyword evidence="14" id="KW-1185">Reference proteome</keyword>
<gene>
    <name evidence="9" type="primary">dxr</name>
    <name evidence="13" type="ordered locus">Selin_1763</name>
</gene>
<comment type="cofactor">
    <cofactor evidence="9">
        <name>Mg(2+)</name>
        <dbReference type="ChEBI" id="CHEBI:18420"/>
    </cofactor>
    <cofactor evidence="9">
        <name>Mn(2+)</name>
        <dbReference type="ChEBI" id="CHEBI:29035"/>
    </cofactor>
</comment>
<evidence type="ECO:0000256" key="2">
    <source>
        <dbReference type="ARBA" id="ARBA00006825"/>
    </source>
</evidence>
<dbReference type="SUPFAM" id="SSF69055">
    <property type="entry name" value="1-deoxy-D-xylulose-5-phosphate reductoisomerase, C-terminal domain"/>
    <property type="match status" value="1"/>
</dbReference>
<feature type="binding site" evidence="9">
    <location>
        <position position="198"/>
    </location>
    <ligand>
        <name>1-deoxy-D-xylulose 5-phosphate</name>
        <dbReference type="ChEBI" id="CHEBI:57792"/>
    </ligand>
</feature>
<dbReference type="eggNOG" id="COG0743">
    <property type="taxonomic scope" value="Bacteria"/>
</dbReference>
<dbReference type="SUPFAM" id="SSF51735">
    <property type="entry name" value="NAD(P)-binding Rossmann-fold domains"/>
    <property type="match status" value="1"/>
</dbReference>
<dbReference type="UniPathway" id="UPA00056">
    <property type="reaction ID" value="UER00092"/>
</dbReference>
<dbReference type="PIRSF" id="PIRSF006205">
    <property type="entry name" value="Dxp_reductismrs"/>
    <property type="match status" value="1"/>
</dbReference>
<dbReference type="FunCoup" id="E6W172">
    <property type="interactions" value="341"/>
</dbReference>
<keyword evidence="6 9" id="KW-0464">Manganese</keyword>
<dbReference type="InParanoid" id="E6W172"/>
<keyword evidence="13" id="KW-0413">Isomerase</keyword>
<keyword evidence="4 9" id="KW-0521">NADP</keyword>
<dbReference type="Pfam" id="PF08436">
    <property type="entry name" value="DXP_redisom_C"/>
    <property type="match status" value="1"/>
</dbReference>
<feature type="binding site" evidence="9">
    <location>
        <position position="175"/>
    </location>
    <ligand>
        <name>1-deoxy-D-xylulose 5-phosphate</name>
        <dbReference type="ChEBI" id="CHEBI:57792"/>
    </ligand>
</feature>
<dbReference type="Pfam" id="PF13288">
    <property type="entry name" value="DXPR_C"/>
    <property type="match status" value="1"/>
</dbReference>
<dbReference type="STRING" id="653733.Selin_1763"/>
<organism evidence="13 14">
    <name type="scientific">Desulfurispirillum indicum (strain ATCC BAA-1389 / DSM 22839 / S5)</name>
    <dbReference type="NCBI Taxonomy" id="653733"/>
    <lineage>
        <taxon>Bacteria</taxon>
        <taxon>Pseudomonadati</taxon>
        <taxon>Chrysiogenota</taxon>
        <taxon>Chrysiogenia</taxon>
        <taxon>Chrysiogenales</taxon>
        <taxon>Chrysiogenaceae</taxon>
        <taxon>Desulfurispirillum</taxon>
    </lineage>
</organism>
<feature type="binding site" evidence="9">
    <location>
        <position position="124"/>
    </location>
    <ligand>
        <name>1-deoxy-D-xylulose 5-phosphate</name>
        <dbReference type="ChEBI" id="CHEBI:57792"/>
    </ligand>
</feature>
<feature type="domain" description="DXP reductoisomerase C-terminal" evidence="12">
    <location>
        <begin position="260"/>
        <end position="376"/>
    </location>
</feature>
<keyword evidence="9" id="KW-0460">Magnesium</keyword>
<dbReference type="SUPFAM" id="SSF55347">
    <property type="entry name" value="Glyceraldehyde-3-phosphate dehydrogenase-like, C-terminal domain"/>
    <property type="match status" value="1"/>
</dbReference>
<evidence type="ECO:0000256" key="9">
    <source>
        <dbReference type="HAMAP-Rule" id="MF_00183"/>
    </source>
</evidence>
<feature type="binding site" evidence="9">
    <location>
        <position position="15"/>
    </location>
    <ligand>
        <name>NADPH</name>
        <dbReference type="ChEBI" id="CHEBI:57783"/>
    </ligand>
</feature>
<evidence type="ECO:0000259" key="10">
    <source>
        <dbReference type="Pfam" id="PF02670"/>
    </source>
</evidence>
<dbReference type="PROSITE" id="PS51257">
    <property type="entry name" value="PROKAR_LIPOPROTEIN"/>
    <property type="match status" value="1"/>
</dbReference>
<feature type="binding site" evidence="9">
    <location>
        <position position="211"/>
    </location>
    <ligand>
        <name>1-deoxy-D-xylulose 5-phosphate</name>
        <dbReference type="ChEBI" id="CHEBI:57792"/>
    </ligand>
</feature>
<evidence type="ECO:0000256" key="1">
    <source>
        <dbReference type="ARBA" id="ARBA00005094"/>
    </source>
</evidence>
<dbReference type="Proteomes" id="UP000002572">
    <property type="component" value="Chromosome"/>
</dbReference>
<evidence type="ECO:0000313" key="14">
    <source>
        <dbReference type="Proteomes" id="UP000002572"/>
    </source>
</evidence>
<feature type="binding site" evidence="9">
    <location>
        <position position="217"/>
    </location>
    <ligand>
        <name>1-deoxy-D-xylulose 5-phosphate</name>
        <dbReference type="ChEBI" id="CHEBI:57792"/>
    </ligand>
</feature>
<dbReference type="Gene3D" id="3.40.50.720">
    <property type="entry name" value="NAD(P)-binding Rossmann-like Domain"/>
    <property type="match status" value="1"/>
</dbReference>
<keyword evidence="3 9" id="KW-0479">Metal-binding</keyword>
<dbReference type="EC" id="1.1.1.267" evidence="9"/>
<feature type="binding site" evidence="9">
    <location>
        <position position="149"/>
    </location>
    <ligand>
        <name>Mn(2+)</name>
        <dbReference type="ChEBI" id="CHEBI:29035"/>
    </ligand>
</feature>
<evidence type="ECO:0000256" key="7">
    <source>
        <dbReference type="ARBA" id="ARBA00023229"/>
    </source>
</evidence>
<feature type="binding site" evidence="9">
    <location>
        <position position="220"/>
    </location>
    <ligand>
        <name>Mn(2+)</name>
        <dbReference type="ChEBI" id="CHEBI:29035"/>
    </ligand>
</feature>
<feature type="binding site" evidence="9">
    <location>
        <position position="150"/>
    </location>
    <ligand>
        <name>1-deoxy-D-xylulose 5-phosphate</name>
        <dbReference type="ChEBI" id="CHEBI:57792"/>
    </ligand>
</feature>
<dbReference type="AlphaFoldDB" id="E6W172"/>
<dbReference type="PANTHER" id="PTHR30525:SF0">
    <property type="entry name" value="1-DEOXY-D-XYLULOSE 5-PHOSPHATE REDUCTOISOMERASE, CHLOROPLASTIC"/>
    <property type="match status" value="1"/>
</dbReference>
<evidence type="ECO:0000256" key="8">
    <source>
        <dbReference type="ARBA" id="ARBA00048543"/>
    </source>
</evidence>
<feature type="binding site" evidence="9">
    <location>
        <position position="151"/>
    </location>
    <ligand>
        <name>1-deoxy-D-xylulose 5-phosphate</name>
        <dbReference type="ChEBI" id="CHEBI:57792"/>
    </ligand>
</feature>
<dbReference type="GO" id="GO:0030604">
    <property type="term" value="F:1-deoxy-D-xylulose-5-phosphate reductoisomerase activity"/>
    <property type="evidence" value="ECO:0007669"/>
    <property type="project" value="UniProtKB-UniRule"/>
</dbReference>
<feature type="binding site" evidence="9">
    <location>
        <position position="14"/>
    </location>
    <ligand>
        <name>NADPH</name>
        <dbReference type="ChEBI" id="CHEBI:57783"/>
    </ligand>
</feature>
<reference evidence="13 14" key="1">
    <citation type="submission" date="2010-12" db="EMBL/GenBank/DDBJ databases">
        <title>Complete sequence of Desulfurispirillum indicum S5.</title>
        <authorList>
            <consortium name="US DOE Joint Genome Institute"/>
            <person name="Lucas S."/>
            <person name="Copeland A."/>
            <person name="Lapidus A."/>
            <person name="Cheng J.-F."/>
            <person name="Goodwin L."/>
            <person name="Pitluck S."/>
            <person name="Chertkov O."/>
            <person name="Held B."/>
            <person name="Detter J.C."/>
            <person name="Han C."/>
            <person name="Tapia R."/>
            <person name="Land M."/>
            <person name="Hauser L."/>
            <person name="Kyrpides N."/>
            <person name="Ivanova N."/>
            <person name="Mikhailova N."/>
            <person name="Haggblom M."/>
            <person name="Rauschenbach I."/>
            <person name="Bini E."/>
            <person name="Woyke T."/>
        </authorList>
    </citation>
    <scope>NUCLEOTIDE SEQUENCE [LARGE SCALE GENOMIC DNA]</scope>
    <source>
        <strain evidence="14">ATCC BAA-1389 / DSM 22839 / S5</strain>
    </source>
</reference>
<dbReference type="GO" id="GO:0070402">
    <property type="term" value="F:NADPH binding"/>
    <property type="evidence" value="ECO:0007669"/>
    <property type="project" value="InterPro"/>
</dbReference>
<feature type="binding site" evidence="9">
    <location>
        <position position="204"/>
    </location>
    <ligand>
        <name>NADPH</name>
        <dbReference type="ChEBI" id="CHEBI:57783"/>
    </ligand>
</feature>
<feature type="binding site" evidence="9">
    <location>
        <position position="17"/>
    </location>
    <ligand>
        <name>NADPH</name>
        <dbReference type="ChEBI" id="CHEBI:57783"/>
    </ligand>
</feature>
<accession>E6W172</accession>
<dbReference type="InterPro" id="IPR036291">
    <property type="entry name" value="NAD(P)-bd_dom_sf"/>
</dbReference>
<feature type="domain" description="1-deoxy-D-xylulose 5-phosphate reductoisomerase N-terminal" evidence="10">
    <location>
        <begin position="8"/>
        <end position="131"/>
    </location>
</feature>
<comment type="caution">
    <text evidence="9">Lacks conserved residue(s) required for the propagation of feature annotation.</text>
</comment>
<keyword evidence="5 9" id="KW-0560">Oxidoreductase</keyword>
<evidence type="ECO:0000313" key="13">
    <source>
        <dbReference type="EMBL" id="ADU66492.1"/>
    </source>
</evidence>
<keyword evidence="7 9" id="KW-0414">Isoprene biosynthesis</keyword>
<dbReference type="Gene3D" id="1.10.1740.10">
    <property type="match status" value="1"/>
</dbReference>
<dbReference type="InterPro" id="IPR036169">
    <property type="entry name" value="DXPR_C_sf"/>
</dbReference>
<dbReference type="GO" id="GO:0016853">
    <property type="term" value="F:isomerase activity"/>
    <property type="evidence" value="ECO:0007669"/>
    <property type="project" value="UniProtKB-KW"/>
</dbReference>
<evidence type="ECO:0000259" key="11">
    <source>
        <dbReference type="Pfam" id="PF08436"/>
    </source>
</evidence>
<dbReference type="HOGENOM" id="CLU_035714_4_0_0"/>
<feature type="domain" description="1-deoxy-D-xylulose 5-phosphate reductoisomerase C-terminal" evidence="11">
    <location>
        <begin position="145"/>
        <end position="228"/>
    </location>
</feature>
<feature type="binding site" evidence="9">
    <location>
        <position position="16"/>
    </location>
    <ligand>
        <name>NADPH</name>
        <dbReference type="ChEBI" id="CHEBI:57783"/>
    </ligand>
</feature>
<feature type="binding site" evidence="9">
    <location>
        <position position="40"/>
    </location>
    <ligand>
        <name>NADPH</name>
        <dbReference type="ChEBI" id="CHEBI:57783"/>
    </ligand>
</feature>
<dbReference type="EMBL" id="CP002432">
    <property type="protein sequence ID" value="ADU66492.1"/>
    <property type="molecule type" value="Genomic_DNA"/>
</dbReference>
<evidence type="ECO:0000256" key="5">
    <source>
        <dbReference type="ARBA" id="ARBA00023002"/>
    </source>
</evidence>